<dbReference type="PANTHER" id="PTHR36454:SF1">
    <property type="entry name" value="DUF1015 DOMAIN-CONTAINING PROTEIN"/>
    <property type="match status" value="1"/>
</dbReference>
<protein>
    <recommendedName>
        <fullName evidence="2">DUF1015 domain-containing protein</fullName>
    </recommendedName>
</protein>
<dbReference type="AlphaFoldDB" id="A0A0F9AU11"/>
<reference evidence="1" key="1">
    <citation type="journal article" date="2015" name="Nature">
        <title>Complex archaea that bridge the gap between prokaryotes and eukaryotes.</title>
        <authorList>
            <person name="Spang A."/>
            <person name="Saw J.H."/>
            <person name="Jorgensen S.L."/>
            <person name="Zaremba-Niedzwiedzka K."/>
            <person name="Martijn J."/>
            <person name="Lind A.E."/>
            <person name="van Eijk R."/>
            <person name="Schleper C."/>
            <person name="Guy L."/>
            <person name="Ettema T.J."/>
        </authorList>
    </citation>
    <scope>NUCLEOTIDE SEQUENCE</scope>
</reference>
<dbReference type="PANTHER" id="PTHR36454">
    <property type="entry name" value="LMO2823 PROTEIN"/>
    <property type="match status" value="1"/>
</dbReference>
<evidence type="ECO:0000313" key="1">
    <source>
        <dbReference type="EMBL" id="KKK81899.1"/>
    </source>
</evidence>
<accession>A0A0F9AU11</accession>
<sequence length="393" mass="42916">IVRVIKGKTAASDTDSDNVYTRAGDAFRQWTGSGALKADDTLSIYAYVQNFTIGDVDFQRSGFVATGKLAEFGSGVQPHEKTLDGPKADRLKLMTATAGQFGQIFMLYDDAEKVADKVIASSAQKAALIDFTDDRSVRHRLFGIAEPADIGAIIQMMDSKQPVIADGHHRYETALNYCCQSQNPAAQYRMMTFVNMRNEGLIILATHRLVANLAEFHIDKLIVQLADSFEVAGFTFAADDEKKASKQKMFDTMKDDFGAGKSSFGIYAADGKFYVATLKDASAMDSVGGEFSRAAKGLDVNVLHSLIFDKHLGIGEKELAAQSNLSYIKDIGDAVDESIGKVDSGDSQVVFFMNPTKIEQVRDIAAAGEKMPQKSTFFYPKVFTGLVINKLYS</sequence>
<evidence type="ECO:0008006" key="2">
    <source>
        <dbReference type="Google" id="ProtNLM"/>
    </source>
</evidence>
<comment type="caution">
    <text evidence="1">The sequence shown here is derived from an EMBL/GenBank/DDBJ whole genome shotgun (WGS) entry which is preliminary data.</text>
</comment>
<name>A0A0F9AU11_9ZZZZ</name>
<gene>
    <name evidence="1" type="ORF">LCGC14_2808780</name>
</gene>
<organism evidence="1">
    <name type="scientific">marine sediment metagenome</name>
    <dbReference type="NCBI Taxonomy" id="412755"/>
    <lineage>
        <taxon>unclassified sequences</taxon>
        <taxon>metagenomes</taxon>
        <taxon>ecological metagenomes</taxon>
    </lineage>
</organism>
<dbReference type="Pfam" id="PF06245">
    <property type="entry name" value="DUF1015"/>
    <property type="match status" value="1"/>
</dbReference>
<dbReference type="EMBL" id="LAZR01052919">
    <property type="protein sequence ID" value="KKK81899.1"/>
    <property type="molecule type" value="Genomic_DNA"/>
</dbReference>
<dbReference type="InterPro" id="IPR008323">
    <property type="entry name" value="UCP033563"/>
</dbReference>
<proteinExistence type="predicted"/>
<feature type="non-terminal residue" evidence="1">
    <location>
        <position position="1"/>
    </location>
</feature>